<evidence type="ECO:0000256" key="6">
    <source>
        <dbReference type="PROSITE-ProRule" id="PRU10141"/>
    </source>
</evidence>
<dbReference type="PROSITE" id="PS50011">
    <property type="entry name" value="PROTEIN_KINASE_DOM"/>
    <property type="match status" value="1"/>
</dbReference>
<dbReference type="Proteomes" id="UP001465755">
    <property type="component" value="Unassembled WGS sequence"/>
</dbReference>
<dbReference type="GO" id="GO:0005524">
    <property type="term" value="F:ATP binding"/>
    <property type="evidence" value="ECO:0007669"/>
    <property type="project" value="UniProtKB-UniRule"/>
</dbReference>
<dbReference type="InterPro" id="IPR000719">
    <property type="entry name" value="Prot_kinase_dom"/>
</dbReference>
<dbReference type="AlphaFoldDB" id="A0AAW1NVX5"/>
<proteinExistence type="inferred from homology"/>
<accession>A0AAW1NVX5</accession>
<dbReference type="PANTHER" id="PTHR44329">
    <property type="entry name" value="SERINE/THREONINE-PROTEIN KINASE TNNI3K-RELATED"/>
    <property type="match status" value="1"/>
</dbReference>
<feature type="region of interest" description="Disordered" evidence="8">
    <location>
        <begin position="389"/>
        <end position="414"/>
    </location>
</feature>
<dbReference type="Pfam" id="PF07714">
    <property type="entry name" value="PK_Tyr_Ser-Thr"/>
    <property type="match status" value="1"/>
</dbReference>
<dbReference type="SMART" id="SM00220">
    <property type="entry name" value="S_TKc"/>
    <property type="match status" value="1"/>
</dbReference>
<evidence type="ECO:0000256" key="7">
    <source>
        <dbReference type="RuleBase" id="RU000304"/>
    </source>
</evidence>
<evidence type="ECO:0000259" key="9">
    <source>
        <dbReference type="PROSITE" id="PS50011"/>
    </source>
</evidence>
<comment type="caution">
    <text evidence="10">The sequence shown here is derived from an EMBL/GenBank/DDBJ whole genome shotgun (WGS) entry which is preliminary data.</text>
</comment>
<evidence type="ECO:0000256" key="3">
    <source>
        <dbReference type="ARBA" id="ARBA00022741"/>
    </source>
</evidence>
<keyword evidence="11" id="KW-1185">Reference proteome</keyword>
<evidence type="ECO:0000313" key="10">
    <source>
        <dbReference type="EMBL" id="KAK9800891.1"/>
    </source>
</evidence>
<keyword evidence="3 6" id="KW-0547">Nucleotide-binding</keyword>
<evidence type="ECO:0000313" key="11">
    <source>
        <dbReference type="Proteomes" id="UP001465755"/>
    </source>
</evidence>
<dbReference type="GO" id="GO:0004674">
    <property type="term" value="F:protein serine/threonine kinase activity"/>
    <property type="evidence" value="ECO:0007669"/>
    <property type="project" value="UniProtKB-KW"/>
</dbReference>
<reference evidence="10 11" key="1">
    <citation type="journal article" date="2024" name="Nat. Commun.">
        <title>Phylogenomics reveals the evolutionary origins of lichenization in chlorophyte algae.</title>
        <authorList>
            <person name="Puginier C."/>
            <person name="Libourel C."/>
            <person name="Otte J."/>
            <person name="Skaloud P."/>
            <person name="Haon M."/>
            <person name="Grisel S."/>
            <person name="Petersen M."/>
            <person name="Berrin J.G."/>
            <person name="Delaux P.M."/>
            <person name="Dal Grande F."/>
            <person name="Keller J."/>
        </authorList>
    </citation>
    <scope>NUCLEOTIDE SEQUENCE [LARGE SCALE GENOMIC DNA]</scope>
    <source>
        <strain evidence="10 11">SAG 2036</strain>
    </source>
</reference>
<evidence type="ECO:0000256" key="2">
    <source>
        <dbReference type="ARBA" id="ARBA00022679"/>
    </source>
</evidence>
<comment type="similarity">
    <text evidence="7">Belongs to the protein kinase superfamily.</text>
</comment>
<dbReference type="PANTHER" id="PTHR44329:SF11">
    <property type="entry name" value="OS09G0443600 PROTEIN"/>
    <property type="match status" value="1"/>
</dbReference>
<dbReference type="Gene3D" id="3.30.200.20">
    <property type="entry name" value="Phosphorylase Kinase, domain 1"/>
    <property type="match status" value="1"/>
</dbReference>
<protein>
    <recommendedName>
        <fullName evidence="9">Protein kinase domain-containing protein</fullName>
    </recommendedName>
</protein>
<keyword evidence="1 7" id="KW-0723">Serine/threonine-protein kinase</keyword>
<evidence type="ECO:0000256" key="4">
    <source>
        <dbReference type="ARBA" id="ARBA00022777"/>
    </source>
</evidence>
<dbReference type="CDD" id="cd13999">
    <property type="entry name" value="STKc_MAP3K-like"/>
    <property type="match status" value="1"/>
</dbReference>
<evidence type="ECO:0000256" key="5">
    <source>
        <dbReference type="ARBA" id="ARBA00022840"/>
    </source>
</evidence>
<feature type="binding site" evidence="6">
    <location>
        <position position="120"/>
    </location>
    <ligand>
        <name>ATP</name>
        <dbReference type="ChEBI" id="CHEBI:30616"/>
    </ligand>
</feature>
<dbReference type="InterPro" id="IPR017441">
    <property type="entry name" value="Protein_kinase_ATP_BS"/>
</dbReference>
<dbReference type="InterPro" id="IPR008271">
    <property type="entry name" value="Ser/Thr_kinase_AS"/>
</dbReference>
<dbReference type="PROSITE" id="PS00108">
    <property type="entry name" value="PROTEIN_KINASE_ST"/>
    <property type="match status" value="1"/>
</dbReference>
<feature type="region of interest" description="Disordered" evidence="8">
    <location>
        <begin position="17"/>
        <end position="49"/>
    </location>
</feature>
<dbReference type="PROSITE" id="PS00107">
    <property type="entry name" value="PROTEIN_KINASE_ATP"/>
    <property type="match status" value="1"/>
</dbReference>
<dbReference type="InterPro" id="IPR051681">
    <property type="entry name" value="Ser/Thr_Kinases-Pseudokinases"/>
</dbReference>
<dbReference type="EMBL" id="JALJOQ010000078">
    <property type="protein sequence ID" value="KAK9800891.1"/>
    <property type="molecule type" value="Genomic_DNA"/>
</dbReference>
<dbReference type="Gene3D" id="1.10.510.10">
    <property type="entry name" value="Transferase(Phosphotransferase) domain 1"/>
    <property type="match status" value="1"/>
</dbReference>
<sequence>MSSSRLQHRQKRWLRLSASCSKPSNSTSSRCTERRRTEKAGPGPGGQLLSMASLGGLVPPDDDNGTTYLVDERWSALRDIGTASGWLVDPAEVTIGAELGQGSFGTTFRGSWRGGDLAVKRVRISKPEEATSFLREVSSLACLRHPNIMPFIGACLMPPQHCYLLCEYLPGGTLTNWLHGNRRQGGRGAPKRALADKIRMALGVARGMQALEEAQPPILHRDLKASNVFLDAGGHPRVADMGLSRRWEPESAASLTGETGTYHYMAPEVIRHEMYDSRADVYSWGVLFAEILQQQFPYEGLYCTPVQCAMAVGDDKLRPTIPSDTPQALVAVAGACFEPEPAMRPSFGVIVHRLSTFLSSLRSSPGGSGGGSSADSTASIKRMFGWGGAGANAGDTTPSPTKRSPGTAAVNGHS</sequence>
<dbReference type="SUPFAM" id="SSF56112">
    <property type="entry name" value="Protein kinase-like (PK-like)"/>
    <property type="match status" value="1"/>
</dbReference>
<gene>
    <name evidence="10" type="ORF">WJX73_007224</name>
</gene>
<keyword evidence="2" id="KW-0808">Transferase</keyword>
<feature type="compositionally biased region" description="Polar residues" evidence="8">
    <location>
        <begin position="394"/>
        <end position="404"/>
    </location>
</feature>
<keyword evidence="4" id="KW-0418">Kinase</keyword>
<keyword evidence="5 6" id="KW-0067">ATP-binding</keyword>
<organism evidence="10 11">
    <name type="scientific">Symbiochloris irregularis</name>
    <dbReference type="NCBI Taxonomy" id="706552"/>
    <lineage>
        <taxon>Eukaryota</taxon>
        <taxon>Viridiplantae</taxon>
        <taxon>Chlorophyta</taxon>
        <taxon>core chlorophytes</taxon>
        <taxon>Trebouxiophyceae</taxon>
        <taxon>Trebouxiales</taxon>
        <taxon>Trebouxiaceae</taxon>
        <taxon>Symbiochloris</taxon>
    </lineage>
</organism>
<name>A0AAW1NVX5_9CHLO</name>
<dbReference type="InterPro" id="IPR001245">
    <property type="entry name" value="Ser-Thr/Tyr_kinase_cat_dom"/>
</dbReference>
<dbReference type="InterPro" id="IPR011009">
    <property type="entry name" value="Kinase-like_dom_sf"/>
</dbReference>
<evidence type="ECO:0000256" key="8">
    <source>
        <dbReference type="SAM" id="MobiDB-lite"/>
    </source>
</evidence>
<feature type="domain" description="Protein kinase" evidence="9">
    <location>
        <begin position="93"/>
        <end position="358"/>
    </location>
</feature>
<evidence type="ECO:0000256" key="1">
    <source>
        <dbReference type="ARBA" id="ARBA00022527"/>
    </source>
</evidence>